<feature type="domain" description="Exostosin GT47" evidence="2">
    <location>
        <begin position="1"/>
        <end position="45"/>
    </location>
</feature>
<evidence type="ECO:0000313" key="4">
    <source>
        <dbReference type="Proteomes" id="UP000784294"/>
    </source>
</evidence>
<dbReference type="Pfam" id="PF03016">
    <property type="entry name" value="Exostosin_GT47"/>
    <property type="match status" value="1"/>
</dbReference>
<sequence length="103" mass="11900">MKYGCIPVVIDNNFVLPFSEVLDWTRCSLKVRENQIDRLSGLLESFSQNEIKLLQTQVAFVFGRYMSSLQRIVDTTLDIIQDRVFPSSSKPYSYWNNVNEGVS</sequence>
<dbReference type="GO" id="GO:0015012">
    <property type="term" value="P:heparan sulfate proteoglycan biosynthetic process"/>
    <property type="evidence" value="ECO:0007669"/>
    <property type="project" value="UniProtKB-ARBA"/>
</dbReference>
<reference evidence="3" key="1">
    <citation type="submission" date="2018-11" db="EMBL/GenBank/DDBJ databases">
        <authorList>
            <consortium name="Pathogen Informatics"/>
        </authorList>
    </citation>
    <scope>NUCLEOTIDE SEQUENCE</scope>
</reference>
<evidence type="ECO:0000259" key="2">
    <source>
        <dbReference type="Pfam" id="PF03016"/>
    </source>
</evidence>
<keyword evidence="4" id="KW-1185">Reference proteome</keyword>
<accession>A0A3S5AKA6</accession>
<organism evidence="3 4">
    <name type="scientific">Protopolystoma xenopodis</name>
    <dbReference type="NCBI Taxonomy" id="117903"/>
    <lineage>
        <taxon>Eukaryota</taxon>
        <taxon>Metazoa</taxon>
        <taxon>Spiralia</taxon>
        <taxon>Lophotrochozoa</taxon>
        <taxon>Platyhelminthes</taxon>
        <taxon>Monogenea</taxon>
        <taxon>Polyopisthocotylea</taxon>
        <taxon>Polystomatidea</taxon>
        <taxon>Polystomatidae</taxon>
        <taxon>Protopolystoma</taxon>
    </lineage>
</organism>
<evidence type="ECO:0000256" key="1">
    <source>
        <dbReference type="ARBA" id="ARBA00010271"/>
    </source>
</evidence>
<dbReference type="PANTHER" id="PTHR11062">
    <property type="entry name" value="EXOSTOSIN HEPARAN SULFATE GLYCOSYLTRANSFERASE -RELATED"/>
    <property type="match status" value="1"/>
</dbReference>
<dbReference type="AlphaFoldDB" id="A0A3S5AKA6"/>
<gene>
    <name evidence="3" type="ORF">PXEA_LOCUS19373</name>
</gene>
<comment type="similarity">
    <text evidence="1">Belongs to the glycosyltransferase 47 family.</text>
</comment>
<dbReference type="PANTHER" id="PTHR11062:SF73">
    <property type="entry name" value="EXOSTOSIN-LIKE 3"/>
    <property type="match status" value="1"/>
</dbReference>
<dbReference type="GO" id="GO:0016757">
    <property type="term" value="F:glycosyltransferase activity"/>
    <property type="evidence" value="ECO:0007669"/>
    <property type="project" value="InterPro"/>
</dbReference>
<dbReference type="Proteomes" id="UP000784294">
    <property type="component" value="Unassembled WGS sequence"/>
</dbReference>
<dbReference type="OrthoDB" id="5954868at2759"/>
<dbReference type="InterPro" id="IPR004263">
    <property type="entry name" value="Exostosin"/>
</dbReference>
<dbReference type="InterPro" id="IPR040911">
    <property type="entry name" value="Exostosin_GT47"/>
</dbReference>
<evidence type="ECO:0000313" key="3">
    <source>
        <dbReference type="EMBL" id="VEL25933.1"/>
    </source>
</evidence>
<proteinExistence type="inferred from homology"/>
<name>A0A3S5AKA6_9PLAT</name>
<dbReference type="EMBL" id="CAAALY010077077">
    <property type="protein sequence ID" value="VEL25933.1"/>
    <property type="molecule type" value="Genomic_DNA"/>
</dbReference>
<comment type="caution">
    <text evidence="3">The sequence shown here is derived from an EMBL/GenBank/DDBJ whole genome shotgun (WGS) entry which is preliminary data.</text>
</comment>
<protein>
    <recommendedName>
        <fullName evidence="2">Exostosin GT47 domain-containing protein</fullName>
    </recommendedName>
</protein>